<comment type="caution">
    <text evidence="8">The sequence shown here is derived from an EMBL/GenBank/DDBJ whole genome shotgun (WGS) entry which is preliminary data.</text>
</comment>
<dbReference type="PANTHER" id="PTHR43065">
    <property type="entry name" value="SENSOR HISTIDINE KINASE"/>
    <property type="match status" value="1"/>
</dbReference>
<keyword evidence="3" id="KW-0597">Phosphoprotein</keyword>
<feature type="modified residue" description="4-aspartylphosphate" evidence="3">
    <location>
        <position position="594"/>
    </location>
</feature>
<protein>
    <recommendedName>
        <fullName evidence="2">histidine kinase</fullName>
        <ecNumber evidence="2">2.7.13.3</ecNumber>
    </recommendedName>
</protein>
<evidence type="ECO:0000256" key="4">
    <source>
        <dbReference type="SAM" id="Coils"/>
    </source>
</evidence>
<comment type="catalytic activity">
    <reaction evidence="1">
        <text>ATP + protein L-histidine = ADP + protein N-phospho-L-histidine.</text>
        <dbReference type="EC" id="2.7.13.3"/>
    </reaction>
</comment>
<feature type="domain" description="Histidine kinase" evidence="6">
    <location>
        <begin position="292"/>
        <end position="513"/>
    </location>
</feature>
<sequence length="673" mass="71452">MAMSEIDAVEEGSAGEIRLRVVASVAGVALAALLILVIVLVGQSNVKREHAVVRERHSYDVMLLTSGISGSIGRAEAALGRFVISADRGVGTVYYNEWIAAGRQLERLRRVTARDPAQRAEVERLQQLFDQRGKELNAPAGHANYKQYLPALTTFNEAGKKQTVSDLALTLGRIEANERAVLASRQIQSRLTAGRANLLAWVLSGLGMAVVGVALALGWMTVSAWGEHRRARDDADNASDRAGWLQVAVAERTAELSAANLRLQAEMAEREAAELQLRQVQKMEAVGQLTGGIAHDFNNMLAVVIGGLDLARRRMRQEAEEVSRHIDHAMEGANRAAALTRRLMSFARAEPLLPQAVDPGQLVAGMSDLMDRTLGERITVVSRGLAGLWRVWVDGHQLENAILNLAVNARDAMDGEGRLLITAANVSLSDGEIGEAKAGDYVCISVVDDGCGMSRDVMDRVFEPFFTTKPVGKGTGLGLSQIFGFVRQSGGEIAIDSVERAGTIVSLYLPRHTGAVAAEPLSAAPAARGINAPPVQAVAMPDPAILVVEDDPRVLRSTMDGLGELGHRAVACASGDEALALLAETPGIRLLITDVVMPGMTGPELVRRASALYPELGVLFVTGYVGDAGEAADLAGHEILRKPFTIAGLDRALAAALPPVSVSHLPGSAAAAE</sequence>
<proteinExistence type="predicted"/>
<name>A0ABS6BFQ7_9SPHN</name>
<dbReference type="SMART" id="SM00388">
    <property type="entry name" value="HisKA"/>
    <property type="match status" value="1"/>
</dbReference>
<evidence type="ECO:0000313" key="8">
    <source>
        <dbReference type="EMBL" id="MBU3077114.1"/>
    </source>
</evidence>
<accession>A0ABS6BFQ7</accession>
<feature type="transmembrane region" description="Helical" evidence="5">
    <location>
        <begin position="21"/>
        <end position="41"/>
    </location>
</feature>
<evidence type="ECO:0000313" key="9">
    <source>
        <dbReference type="Proteomes" id="UP000776276"/>
    </source>
</evidence>
<dbReference type="PROSITE" id="PS50110">
    <property type="entry name" value="RESPONSE_REGULATORY"/>
    <property type="match status" value="1"/>
</dbReference>
<keyword evidence="4" id="KW-0175">Coiled coil</keyword>
<evidence type="ECO:0000256" key="5">
    <source>
        <dbReference type="SAM" id="Phobius"/>
    </source>
</evidence>
<keyword evidence="5" id="KW-0812">Transmembrane</keyword>
<evidence type="ECO:0000256" key="2">
    <source>
        <dbReference type="ARBA" id="ARBA00012438"/>
    </source>
</evidence>
<dbReference type="Pfam" id="PF05227">
    <property type="entry name" value="CHASE3"/>
    <property type="match status" value="1"/>
</dbReference>
<dbReference type="SMART" id="SM00387">
    <property type="entry name" value="HATPase_c"/>
    <property type="match status" value="1"/>
</dbReference>
<organism evidence="8 9">
    <name type="scientific">Sphingomonas quercus</name>
    <dbReference type="NCBI Taxonomy" id="2842451"/>
    <lineage>
        <taxon>Bacteria</taxon>
        <taxon>Pseudomonadati</taxon>
        <taxon>Pseudomonadota</taxon>
        <taxon>Alphaproteobacteria</taxon>
        <taxon>Sphingomonadales</taxon>
        <taxon>Sphingomonadaceae</taxon>
        <taxon>Sphingomonas</taxon>
    </lineage>
</organism>
<dbReference type="InterPro" id="IPR003661">
    <property type="entry name" value="HisK_dim/P_dom"/>
</dbReference>
<keyword evidence="5" id="KW-0472">Membrane</keyword>
<dbReference type="InterPro" id="IPR001789">
    <property type="entry name" value="Sig_transdc_resp-reg_receiver"/>
</dbReference>
<dbReference type="RefSeq" id="WP_216320768.1">
    <property type="nucleotide sequence ID" value="NZ_JAHKRT010000002.1"/>
</dbReference>
<dbReference type="Pfam" id="PF02518">
    <property type="entry name" value="HATPase_c"/>
    <property type="match status" value="1"/>
</dbReference>
<dbReference type="InterPro" id="IPR005467">
    <property type="entry name" value="His_kinase_dom"/>
</dbReference>
<dbReference type="EMBL" id="JAHKRT010000002">
    <property type="protein sequence ID" value="MBU3077114.1"/>
    <property type="molecule type" value="Genomic_DNA"/>
</dbReference>
<evidence type="ECO:0000256" key="1">
    <source>
        <dbReference type="ARBA" id="ARBA00000085"/>
    </source>
</evidence>
<evidence type="ECO:0000259" key="6">
    <source>
        <dbReference type="PROSITE" id="PS50109"/>
    </source>
</evidence>
<feature type="transmembrane region" description="Helical" evidence="5">
    <location>
        <begin position="198"/>
        <end position="220"/>
    </location>
</feature>
<dbReference type="PROSITE" id="PS50109">
    <property type="entry name" value="HIS_KIN"/>
    <property type="match status" value="1"/>
</dbReference>
<feature type="domain" description="Response regulatory" evidence="7">
    <location>
        <begin position="544"/>
        <end position="657"/>
    </location>
</feature>
<dbReference type="Pfam" id="PF00072">
    <property type="entry name" value="Response_reg"/>
    <property type="match status" value="1"/>
</dbReference>
<gene>
    <name evidence="8" type="ORF">KOF26_04475</name>
</gene>
<dbReference type="SMART" id="SM00448">
    <property type="entry name" value="REC"/>
    <property type="match status" value="1"/>
</dbReference>
<reference evidence="8 9" key="1">
    <citation type="submission" date="2021-06" db="EMBL/GenBank/DDBJ databases">
        <title>Sphingomonas sp. XMGL2, whole genome shotgun sequencing project.</title>
        <authorList>
            <person name="Zhao G."/>
            <person name="Shen L."/>
        </authorList>
    </citation>
    <scope>NUCLEOTIDE SEQUENCE [LARGE SCALE GENOMIC DNA]</scope>
    <source>
        <strain evidence="8 9">XMGL2</strain>
    </source>
</reference>
<dbReference type="Proteomes" id="UP000776276">
    <property type="component" value="Unassembled WGS sequence"/>
</dbReference>
<dbReference type="EC" id="2.7.13.3" evidence="2"/>
<dbReference type="InterPro" id="IPR003594">
    <property type="entry name" value="HATPase_dom"/>
</dbReference>
<keyword evidence="9" id="KW-1185">Reference proteome</keyword>
<evidence type="ECO:0000259" key="7">
    <source>
        <dbReference type="PROSITE" id="PS50110"/>
    </source>
</evidence>
<dbReference type="InterPro" id="IPR007891">
    <property type="entry name" value="CHASE3"/>
</dbReference>
<dbReference type="PANTHER" id="PTHR43065:SF42">
    <property type="entry name" value="TWO-COMPONENT SENSOR PPRA"/>
    <property type="match status" value="1"/>
</dbReference>
<feature type="coiled-coil region" evidence="4">
    <location>
        <begin position="251"/>
        <end position="283"/>
    </location>
</feature>
<keyword evidence="5" id="KW-1133">Transmembrane helix</keyword>
<evidence type="ECO:0000256" key="3">
    <source>
        <dbReference type="PROSITE-ProRule" id="PRU00169"/>
    </source>
</evidence>